<keyword evidence="15" id="KW-0812">Transmembrane</keyword>
<evidence type="ECO:0000256" key="15">
    <source>
        <dbReference type="SAM" id="Phobius"/>
    </source>
</evidence>
<evidence type="ECO:0000256" key="11">
    <source>
        <dbReference type="ARBA" id="ARBA00023033"/>
    </source>
</evidence>
<dbReference type="Gene3D" id="1.10.630.10">
    <property type="entry name" value="Cytochrome P450"/>
    <property type="match status" value="1"/>
</dbReference>
<reference evidence="16" key="1">
    <citation type="submission" date="2022-12" db="EMBL/GenBank/DDBJ databases">
        <title>Chromosome-level genome assembly of the bean flower thrips Megalurothrips usitatus.</title>
        <authorList>
            <person name="Ma L."/>
            <person name="Liu Q."/>
            <person name="Li H."/>
            <person name="Cai W."/>
        </authorList>
    </citation>
    <scope>NUCLEOTIDE SEQUENCE</scope>
    <source>
        <strain evidence="16">Cailab_2022a</strain>
    </source>
</reference>
<dbReference type="GO" id="GO:0016705">
    <property type="term" value="F:oxidoreductase activity, acting on paired donors, with incorporation or reduction of molecular oxygen"/>
    <property type="evidence" value="ECO:0007669"/>
    <property type="project" value="InterPro"/>
</dbReference>
<keyword evidence="10 13" id="KW-0408">Iron</keyword>
<evidence type="ECO:0000256" key="1">
    <source>
        <dbReference type="ARBA" id="ARBA00001971"/>
    </source>
</evidence>
<dbReference type="GO" id="GO:0004497">
    <property type="term" value="F:monooxygenase activity"/>
    <property type="evidence" value="ECO:0007669"/>
    <property type="project" value="UniProtKB-KW"/>
</dbReference>
<dbReference type="EMBL" id="JAPTSV010000014">
    <property type="protein sequence ID" value="KAJ1520474.1"/>
    <property type="molecule type" value="Genomic_DNA"/>
</dbReference>
<evidence type="ECO:0000256" key="13">
    <source>
        <dbReference type="PIRSR" id="PIRSR602401-1"/>
    </source>
</evidence>
<dbReference type="PANTHER" id="PTHR24292:SF100">
    <property type="entry name" value="CYTOCHROME P450 6A16, ISOFORM B-RELATED"/>
    <property type="match status" value="1"/>
</dbReference>
<name>A0AAV7X6Y1_9NEOP</name>
<dbReference type="Pfam" id="PF00067">
    <property type="entry name" value="p450"/>
    <property type="match status" value="1"/>
</dbReference>
<dbReference type="InterPro" id="IPR002401">
    <property type="entry name" value="Cyt_P450_E_grp-I"/>
</dbReference>
<evidence type="ECO:0000256" key="8">
    <source>
        <dbReference type="ARBA" id="ARBA00022848"/>
    </source>
</evidence>
<evidence type="ECO:0000256" key="12">
    <source>
        <dbReference type="ARBA" id="ARBA00023136"/>
    </source>
</evidence>
<keyword evidence="12 15" id="KW-0472">Membrane</keyword>
<dbReference type="SUPFAM" id="SSF48264">
    <property type="entry name" value="Cytochrome P450"/>
    <property type="match status" value="1"/>
</dbReference>
<evidence type="ECO:0000256" key="2">
    <source>
        <dbReference type="ARBA" id="ARBA00004174"/>
    </source>
</evidence>
<keyword evidence="15" id="KW-1133">Transmembrane helix</keyword>
<dbReference type="PRINTS" id="PR00463">
    <property type="entry name" value="EP450I"/>
</dbReference>
<organism evidence="16 17">
    <name type="scientific">Megalurothrips usitatus</name>
    <name type="common">bean blossom thrips</name>
    <dbReference type="NCBI Taxonomy" id="439358"/>
    <lineage>
        <taxon>Eukaryota</taxon>
        <taxon>Metazoa</taxon>
        <taxon>Ecdysozoa</taxon>
        <taxon>Arthropoda</taxon>
        <taxon>Hexapoda</taxon>
        <taxon>Insecta</taxon>
        <taxon>Pterygota</taxon>
        <taxon>Neoptera</taxon>
        <taxon>Paraneoptera</taxon>
        <taxon>Thysanoptera</taxon>
        <taxon>Terebrantia</taxon>
        <taxon>Thripoidea</taxon>
        <taxon>Thripidae</taxon>
        <taxon>Megalurothrips</taxon>
    </lineage>
</organism>
<gene>
    <name evidence="16" type="ORF">ONE63_003600</name>
</gene>
<keyword evidence="17" id="KW-1185">Reference proteome</keyword>
<dbReference type="GO" id="GO:0020037">
    <property type="term" value="F:heme binding"/>
    <property type="evidence" value="ECO:0007669"/>
    <property type="project" value="InterPro"/>
</dbReference>
<keyword evidence="8" id="KW-0492">Microsome</keyword>
<dbReference type="CDD" id="cd11056">
    <property type="entry name" value="CYP6-like"/>
    <property type="match status" value="1"/>
</dbReference>
<dbReference type="InterPro" id="IPR001128">
    <property type="entry name" value="Cyt_P450"/>
</dbReference>
<dbReference type="PANTHER" id="PTHR24292">
    <property type="entry name" value="CYTOCHROME P450"/>
    <property type="match status" value="1"/>
</dbReference>
<dbReference type="InterPro" id="IPR017972">
    <property type="entry name" value="Cyt_P450_CS"/>
</dbReference>
<dbReference type="InterPro" id="IPR036396">
    <property type="entry name" value="Cyt_P450_sf"/>
</dbReference>
<keyword evidence="11 14" id="KW-0503">Monooxygenase</keyword>
<dbReference type="PROSITE" id="PS00086">
    <property type="entry name" value="CYTOCHROME_P450"/>
    <property type="match status" value="1"/>
</dbReference>
<comment type="caution">
    <text evidence="16">The sequence shown here is derived from an EMBL/GenBank/DDBJ whole genome shotgun (WGS) entry which is preliminary data.</text>
</comment>
<proteinExistence type="inferred from homology"/>
<evidence type="ECO:0000256" key="3">
    <source>
        <dbReference type="ARBA" id="ARBA00004406"/>
    </source>
</evidence>
<comment type="similarity">
    <text evidence="4 14">Belongs to the cytochrome P450 family.</text>
</comment>
<evidence type="ECO:0000256" key="7">
    <source>
        <dbReference type="ARBA" id="ARBA00022824"/>
    </source>
</evidence>
<keyword evidence="7" id="KW-0256">Endoplasmic reticulum</keyword>
<dbReference type="Proteomes" id="UP001075354">
    <property type="component" value="Chromosome 14"/>
</dbReference>
<keyword evidence="6 13" id="KW-0479">Metal-binding</keyword>
<sequence>MLAALGLSIAETLVGLVAVLAVVSYLRLSNYWTRKGIPCVKGLPLIGSAPSFVMQSQYRGAIMQRFYEDARAKGQPCVGLFLTTRPTLLVVDLDLARTILIKDFSHFTDRGVPSDRVNEPLTANLFTLEGQEWRTLRHKLTPTFTAARMRAMFPLVLACAEELVAVLRSEAVRAEPVEMFELLARFTTDVIGSCAFGIQTNTLKDPDAEFRTMGRNAFSLSPVQGLFRFVAPQVLPYLRRVLPIRLVPQDIHDFFTKMFQNTVAYRQKNHVVRHDFVDLLLQLKTKGKLNDQPDDEHQSVPDSGIDEDILPAQAFVFFLAGFETSSSTLANCLTELSQHPEVQERLREEVDRVLAAHDGKLSYDVMHEMTYMEQVLQETMRMYPAASNIPRVVTEAYTLPFSGPDGKPAVLEKGTPVLVPNYAIHHDPEYYPDPYRFDPERFTEEAKQSRPHYSYMPFGEGPRICIGMRFAMMQMKAGLTAILRTYRVSPCEDSDKYYPPRFVARSVVTKVEGGNKVRLQLRA</sequence>
<dbReference type="GO" id="GO:0005506">
    <property type="term" value="F:iron ion binding"/>
    <property type="evidence" value="ECO:0007669"/>
    <property type="project" value="InterPro"/>
</dbReference>
<feature type="transmembrane region" description="Helical" evidence="15">
    <location>
        <begin position="6"/>
        <end position="26"/>
    </location>
</feature>
<evidence type="ECO:0000256" key="4">
    <source>
        <dbReference type="ARBA" id="ARBA00010617"/>
    </source>
</evidence>
<evidence type="ECO:0000256" key="5">
    <source>
        <dbReference type="ARBA" id="ARBA00022617"/>
    </source>
</evidence>
<evidence type="ECO:0000256" key="14">
    <source>
        <dbReference type="RuleBase" id="RU000461"/>
    </source>
</evidence>
<evidence type="ECO:0000313" key="16">
    <source>
        <dbReference type="EMBL" id="KAJ1520474.1"/>
    </source>
</evidence>
<comment type="cofactor">
    <cofactor evidence="1 13">
        <name>heme</name>
        <dbReference type="ChEBI" id="CHEBI:30413"/>
    </cofactor>
</comment>
<evidence type="ECO:0000256" key="10">
    <source>
        <dbReference type="ARBA" id="ARBA00023004"/>
    </source>
</evidence>
<dbReference type="InterPro" id="IPR050476">
    <property type="entry name" value="Insect_CytP450_Detox"/>
</dbReference>
<dbReference type="PRINTS" id="PR00385">
    <property type="entry name" value="P450"/>
</dbReference>
<keyword evidence="9 14" id="KW-0560">Oxidoreductase</keyword>
<comment type="subcellular location">
    <subcellularLocation>
        <location evidence="3">Endoplasmic reticulum membrane</location>
        <topology evidence="3">Peripheral membrane protein</topology>
    </subcellularLocation>
    <subcellularLocation>
        <location evidence="2">Microsome membrane</location>
        <topology evidence="2">Peripheral membrane protein</topology>
    </subcellularLocation>
</comment>
<evidence type="ECO:0000256" key="6">
    <source>
        <dbReference type="ARBA" id="ARBA00022723"/>
    </source>
</evidence>
<evidence type="ECO:0000313" key="17">
    <source>
        <dbReference type="Proteomes" id="UP001075354"/>
    </source>
</evidence>
<evidence type="ECO:0000256" key="9">
    <source>
        <dbReference type="ARBA" id="ARBA00023002"/>
    </source>
</evidence>
<keyword evidence="5 13" id="KW-0349">Heme</keyword>
<dbReference type="AlphaFoldDB" id="A0AAV7X6Y1"/>
<evidence type="ECO:0008006" key="18">
    <source>
        <dbReference type="Google" id="ProtNLM"/>
    </source>
</evidence>
<dbReference type="FunFam" id="1.10.630.10:FF:000042">
    <property type="entry name" value="Cytochrome P450"/>
    <property type="match status" value="1"/>
</dbReference>
<feature type="binding site" description="axial binding residue" evidence="13">
    <location>
        <position position="465"/>
    </location>
    <ligand>
        <name>heme</name>
        <dbReference type="ChEBI" id="CHEBI:30413"/>
    </ligand>
    <ligandPart>
        <name>Fe</name>
        <dbReference type="ChEBI" id="CHEBI:18248"/>
    </ligandPart>
</feature>
<protein>
    <recommendedName>
        <fullName evidence="18">Cytochrome P450</fullName>
    </recommendedName>
</protein>
<dbReference type="GO" id="GO:0005789">
    <property type="term" value="C:endoplasmic reticulum membrane"/>
    <property type="evidence" value="ECO:0007669"/>
    <property type="project" value="UniProtKB-SubCell"/>
</dbReference>
<accession>A0AAV7X6Y1</accession>